<name>A0ABW2DJZ6_9BACT</name>
<dbReference type="InterPro" id="IPR036097">
    <property type="entry name" value="HisK_dim/P_sf"/>
</dbReference>
<dbReference type="Gene3D" id="3.30.450.20">
    <property type="entry name" value="PAS domain"/>
    <property type="match status" value="1"/>
</dbReference>
<dbReference type="SUPFAM" id="SSF47384">
    <property type="entry name" value="Homodimeric domain of signal transducing histidine kinase"/>
    <property type="match status" value="1"/>
</dbReference>
<dbReference type="NCBIfam" id="TIGR00229">
    <property type="entry name" value="sensory_box"/>
    <property type="match status" value="1"/>
</dbReference>
<dbReference type="SUPFAM" id="SSF55781">
    <property type="entry name" value="GAF domain-like"/>
    <property type="match status" value="1"/>
</dbReference>
<dbReference type="Gene3D" id="3.30.450.40">
    <property type="match status" value="1"/>
</dbReference>
<dbReference type="SMART" id="SM00065">
    <property type="entry name" value="GAF"/>
    <property type="match status" value="1"/>
</dbReference>
<dbReference type="InterPro" id="IPR003018">
    <property type="entry name" value="GAF"/>
</dbReference>
<dbReference type="RefSeq" id="WP_066621586.1">
    <property type="nucleotide sequence ID" value="NZ_JBHSYQ010000004.1"/>
</dbReference>
<dbReference type="Proteomes" id="UP001596405">
    <property type="component" value="Unassembled WGS sequence"/>
</dbReference>
<dbReference type="PANTHER" id="PTHR43102:SF2">
    <property type="entry name" value="GAF DOMAIN-CONTAINING PROTEIN"/>
    <property type="match status" value="1"/>
</dbReference>
<proteinExistence type="predicted"/>
<evidence type="ECO:0000259" key="1">
    <source>
        <dbReference type="PROSITE" id="PS50113"/>
    </source>
</evidence>
<dbReference type="PANTHER" id="PTHR43102">
    <property type="entry name" value="SLR1143 PROTEIN"/>
    <property type="match status" value="1"/>
</dbReference>
<accession>A0ABW2DJZ6</accession>
<dbReference type="CDD" id="cd00130">
    <property type="entry name" value="PAS"/>
    <property type="match status" value="1"/>
</dbReference>
<dbReference type="PROSITE" id="PS50113">
    <property type="entry name" value="PAC"/>
    <property type="match status" value="1"/>
</dbReference>
<dbReference type="InterPro" id="IPR013655">
    <property type="entry name" value="PAS_fold_3"/>
</dbReference>
<reference evidence="3" key="1">
    <citation type="journal article" date="2019" name="Int. J. Syst. Evol. Microbiol.">
        <title>The Global Catalogue of Microorganisms (GCM) 10K type strain sequencing project: providing services to taxonomists for standard genome sequencing and annotation.</title>
        <authorList>
            <consortium name="The Broad Institute Genomics Platform"/>
            <consortium name="The Broad Institute Genome Sequencing Center for Infectious Disease"/>
            <person name="Wu L."/>
            <person name="Ma J."/>
        </authorList>
    </citation>
    <scope>NUCLEOTIDE SEQUENCE [LARGE SCALE GENOMIC DNA]</scope>
    <source>
        <strain evidence="3">CGMCC 4.7393</strain>
    </source>
</reference>
<dbReference type="InterPro" id="IPR000700">
    <property type="entry name" value="PAS-assoc_C"/>
</dbReference>
<sequence length="377" mass="43143">MDELLRLKELADYKILDTLPEKELDEIAQIAAGVFDTPIALITLVDKDRQWFKANVGLDISETPRKDAFCQHALHKPNEVLVVEDPCHDERFKDNPLVLGHPDIRFYAGAPLETPSGQVLGTLCIIDDRPRTITKNQKQALMALAKKAMDYLNTRKQLLEQDRLLELEAARFKKMTDQAPGAIYQLEMKPTGEMSFPFISRGFTVIHPNLKPDELEQDASLAFNVVHHDDLEYVKGSLLESFATLKNWSVEYRVIEENGEVHWHWAHAKPERKEDGTVVWYGTFQDITERKEYIKTLEQILFDISHVMRRPVANMLGLTTAITEQDLNLETLKTCASHLKTVSEEMDSYIRKLSDTYYEAQQKLTGKNGTEQGEITS</sequence>
<gene>
    <name evidence="2" type="ORF">ACFQHR_10890</name>
</gene>
<dbReference type="Pfam" id="PF01590">
    <property type="entry name" value="GAF"/>
    <property type="match status" value="1"/>
</dbReference>
<comment type="caution">
    <text evidence="2">The sequence shown here is derived from an EMBL/GenBank/DDBJ whole genome shotgun (WGS) entry which is preliminary data.</text>
</comment>
<dbReference type="InterPro" id="IPR035965">
    <property type="entry name" value="PAS-like_dom_sf"/>
</dbReference>
<dbReference type="InterPro" id="IPR029016">
    <property type="entry name" value="GAF-like_dom_sf"/>
</dbReference>
<feature type="domain" description="PAC" evidence="1">
    <location>
        <begin position="248"/>
        <end position="299"/>
    </location>
</feature>
<evidence type="ECO:0000313" key="3">
    <source>
        <dbReference type="Proteomes" id="UP001596405"/>
    </source>
</evidence>
<organism evidence="2 3">
    <name type="scientific">Rufibacter roseus</name>
    <dbReference type="NCBI Taxonomy" id="1567108"/>
    <lineage>
        <taxon>Bacteria</taxon>
        <taxon>Pseudomonadati</taxon>
        <taxon>Bacteroidota</taxon>
        <taxon>Cytophagia</taxon>
        <taxon>Cytophagales</taxon>
        <taxon>Hymenobacteraceae</taxon>
        <taxon>Rufibacter</taxon>
    </lineage>
</organism>
<dbReference type="InterPro" id="IPR000014">
    <property type="entry name" value="PAS"/>
</dbReference>
<evidence type="ECO:0000313" key="2">
    <source>
        <dbReference type="EMBL" id="MFC6998134.1"/>
    </source>
</evidence>
<dbReference type="Pfam" id="PF08447">
    <property type="entry name" value="PAS_3"/>
    <property type="match status" value="1"/>
</dbReference>
<dbReference type="SUPFAM" id="SSF55785">
    <property type="entry name" value="PYP-like sensor domain (PAS domain)"/>
    <property type="match status" value="1"/>
</dbReference>
<protein>
    <submittedName>
        <fullName evidence="2">GAF domain-containing protein</fullName>
    </submittedName>
</protein>
<dbReference type="EMBL" id="JBHSYQ010000004">
    <property type="protein sequence ID" value="MFC6998134.1"/>
    <property type="molecule type" value="Genomic_DNA"/>
</dbReference>
<keyword evidence="3" id="KW-1185">Reference proteome</keyword>